<name>A0A316D6V8_9BACL</name>
<gene>
    <name evidence="15" type="ORF">C7459_111134</name>
</gene>
<dbReference type="Pfam" id="PF02518">
    <property type="entry name" value="HATPase_c"/>
    <property type="match status" value="1"/>
</dbReference>
<feature type="transmembrane region" description="Helical" evidence="12">
    <location>
        <begin position="12"/>
        <end position="34"/>
    </location>
</feature>
<keyword evidence="10" id="KW-0902">Two-component regulatory system</keyword>
<dbReference type="Gene3D" id="1.10.287.130">
    <property type="match status" value="1"/>
</dbReference>
<evidence type="ECO:0000256" key="5">
    <source>
        <dbReference type="ARBA" id="ARBA00022553"/>
    </source>
</evidence>
<keyword evidence="4" id="KW-1003">Cell membrane</keyword>
<evidence type="ECO:0000256" key="11">
    <source>
        <dbReference type="ARBA" id="ARBA00023136"/>
    </source>
</evidence>
<dbReference type="EC" id="2.7.13.3" evidence="3"/>
<dbReference type="SMART" id="SM00388">
    <property type="entry name" value="HisKA"/>
    <property type="match status" value="1"/>
</dbReference>
<keyword evidence="7" id="KW-0547">Nucleotide-binding</keyword>
<evidence type="ECO:0000313" key="16">
    <source>
        <dbReference type="Proteomes" id="UP000245634"/>
    </source>
</evidence>
<feature type="domain" description="HAMP" evidence="14">
    <location>
        <begin position="191"/>
        <end position="244"/>
    </location>
</feature>
<dbReference type="InterPro" id="IPR003661">
    <property type="entry name" value="HisK_dim/P_dom"/>
</dbReference>
<dbReference type="PRINTS" id="PR00344">
    <property type="entry name" value="BCTRLSENSOR"/>
</dbReference>
<keyword evidence="9" id="KW-0067">ATP-binding</keyword>
<dbReference type="CDD" id="cd00075">
    <property type="entry name" value="HATPase"/>
    <property type="match status" value="1"/>
</dbReference>
<feature type="transmembrane region" description="Helical" evidence="12">
    <location>
        <begin position="168"/>
        <end position="189"/>
    </location>
</feature>
<dbReference type="RefSeq" id="WP_146201003.1">
    <property type="nucleotide sequence ID" value="NZ_QGGL01000011.1"/>
</dbReference>
<dbReference type="Pfam" id="PF00512">
    <property type="entry name" value="HisKA"/>
    <property type="match status" value="1"/>
</dbReference>
<dbReference type="SUPFAM" id="SSF158472">
    <property type="entry name" value="HAMP domain-like"/>
    <property type="match status" value="1"/>
</dbReference>
<keyword evidence="5" id="KW-0597">Phosphoprotein</keyword>
<evidence type="ECO:0000256" key="8">
    <source>
        <dbReference type="ARBA" id="ARBA00022777"/>
    </source>
</evidence>
<keyword evidence="12" id="KW-0812">Transmembrane</keyword>
<dbReference type="InterPro" id="IPR036890">
    <property type="entry name" value="HATPase_C_sf"/>
</dbReference>
<dbReference type="SMART" id="SM00304">
    <property type="entry name" value="HAMP"/>
    <property type="match status" value="1"/>
</dbReference>
<comment type="caution">
    <text evidence="15">The sequence shown here is derived from an EMBL/GenBank/DDBJ whole genome shotgun (WGS) entry which is preliminary data.</text>
</comment>
<dbReference type="PROSITE" id="PS50109">
    <property type="entry name" value="HIS_KIN"/>
    <property type="match status" value="1"/>
</dbReference>
<comment type="catalytic activity">
    <reaction evidence="1">
        <text>ATP + protein L-histidine = ADP + protein N-phospho-L-histidine.</text>
        <dbReference type="EC" id="2.7.13.3"/>
    </reaction>
</comment>
<reference evidence="15 16" key="1">
    <citation type="submission" date="2018-05" db="EMBL/GenBank/DDBJ databases">
        <title>Genomic Encyclopedia of Type Strains, Phase IV (KMG-IV): sequencing the most valuable type-strain genomes for metagenomic binning, comparative biology and taxonomic classification.</title>
        <authorList>
            <person name="Goeker M."/>
        </authorList>
    </citation>
    <scope>NUCLEOTIDE SEQUENCE [LARGE SCALE GENOMIC DNA]</scope>
    <source>
        <strain evidence="15 16">DSM 18773</strain>
    </source>
</reference>
<evidence type="ECO:0000256" key="4">
    <source>
        <dbReference type="ARBA" id="ARBA00022475"/>
    </source>
</evidence>
<dbReference type="SMART" id="SM00387">
    <property type="entry name" value="HATPase_c"/>
    <property type="match status" value="1"/>
</dbReference>
<evidence type="ECO:0000256" key="6">
    <source>
        <dbReference type="ARBA" id="ARBA00022679"/>
    </source>
</evidence>
<dbReference type="GO" id="GO:0005886">
    <property type="term" value="C:plasma membrane"/>
    <property type="evidence" value="ECO:0007669"/>
    <property type="project" value="UniProtKB-SubCell"/>
</dbReference>
<dbReference type="PROSITE" id="PS50885">
    <property type="entry name" value="HAMP"/>
    <property type="match status" value="1"/>
</dbReference>
<dbReference type="InterPro" id="IPR003660">
    <property type="entry name" value="HAMP_dom"/>
</dbReference>
<dbReference type="InterPro" id="IPR003594">
    <property type="entry name" value="HATPase_dom"/>
</dbReference>
<keyword evidence="8 15" id="KW-0418">Kinase</keyword>
<dbReference type="EMBL" id="QGGL01000011">
    <property type="protein sequence ID" value="PWK11338.1"/>
    <property type="molecule type" value="Genomic_DNA"/>
</dbReference>
<keyword evidence="6" id="KW-0808">Transferase</keyword>
<sequence length="474" mass="52814">MRKPVTLLAYWTWRYLLVLVGILAFLAVLAGVWLRSNAYDQAYQVMELRANQVSDQVEQTLDAQATLDHVKPYRALHNDLYIVQVFDQQGQEMWFLKGKNPSFPVEARTLSAQHERVLEERTIYEEVSADGHSYLRVGVPVTLQDGQALALYLTLPIAEAFPTVNRQYGLVSILIGGVALAGWLVIYFLSQKLTQPLRQLAWASQQIAEGAYDPVLPVGVKAQELQQLIGSFHNMAARLKQLEQMRTDLLAGVSHELRTPITSIRGMIQAVQSRVVTDGEADEFLQISLDESKRLQGMVEQLLHVSAIETGAQEFAKDAINLCALVEEVIQQLSVLPHFAPVVFERDFPTSPQGIWVHGDAGALRQVLLNLLNNSQSACQSPDNCLTISLTARVEGNLVQLAVADDGPGIPEEEQPYIFERFYRGLERPRRNHGLGLGLTLSRLLMRAQDGDLQLVSSSEQGTTFQVSLPRIQA</sequence>
<dbReference type="AlphaFoldDB" id="A0A316D6V8"/>
<evidence type="ECO:0000256" key="1">
    <source>
        <dbReference type="ARBA" id="ARBA00000085"/>
    </source>
</evidence>
<dbReference type="GO" id="GO:0000155">
    <property type="term" value="F:phosphorelay sensor kinase activity"/>
    <property type="evidence" value="ECO:0007669"/>
    <property type="project" value="InterPro"/>
</dbReference>
<dbReference type="SUPFAM" id="SSF55874">
    <property type="entry name" value="ATPase domain of HSP90 chaperone/DNA topoisomerase II/histidine kinase"/>
    <property type="match status" value="1"/>
</dbReference>
<dbReference type="GO" id="GO:0005524">
    <property type="term" value="F:ATP binding"/>
    <property type="evidence" value="ECO:0007669"/>
    <property type="project" value="UniProtKB-KW"/>
</dbReference>
<evidence type="ECO:0000256" key="10">
    <source>
        <dbReference type="ARBA" id="ARBA00023012"/>
    </source>
</evidence>
<evidence type="ECO:0000256" key="3">
    <source>
        <dbReference type="ARBA" id="ARBA00012438"/>
    </source>
</evidence>
<keyword evidence="12" id="KW-1133">Transmembrane helix</keyword>
<organism evidence="15 16">
    <name type="scientific">Tumebacillus permanentifrigoris</name>
    <dbReference type="NCBI Taxonomy" id="378543"/>
    <lineage>
        <taxon>Bacteria</taxon>
        <taxon>Bacillati</taxon>
        <taxon>Bacillota</taxon>
        <taxon>Bacilli</taxon>
        <taxon>Bacillales</taxon>
        <taxon>Alicyclobacillaceae</taxon>
        <taxon>Tumebacillus</taxon>
    </lineage>
</organism>
<evidence type="ECO:0000256" key="9">
    <source>
        <dbReference type="ARBA" id="ARBA00022840"/>
    </source>
</evidence>
<keyword evidence="11 12" id="KW-0472">Membrane</keyword>
<keyword evidence="16" id="KW-1185">Reference proteome</keyword>
<dbReference type="PANTHER" id="PTHR43547">
    <property type="entry name" value="TWO-COMPONENT HISTIDINE KINASE"/>
    <property type="match status" value="1"/>
</dbReference>
<feature type="domain" description="Histidine kinase" evidence="13">
    <location>
        <begin position="252"/>
        <end position="473"/>
    </location>
</feature>
<dbReference type="InterPro" id="IPR005467">
    <property type="entry name" value="His_kinase_dom"/>
</dbReference>
<evidence type="ECO:0000259" key="14">
    <source>
        <dbReference type="PROSITE" id="PS50885"/>
    </source>
</evidence>
<dbReference type="InterPro" id="IPR036097">
    <property type="entry name" value="HisK_dim/P_sf"/>
</dbReference>
<evidence type="ECO:0000259" key="13">
    <source>
        <dbReference type="PROSITE" id="PS50109"/>
    </source>
</evidence>
<dbReference type="CDD" id="cd00082">
    <property type="entry name" value="HisKA"/>
    <property type="match status" value="1"/>
</dbReference>
<dbReference type="PANTHER" id="PTHR43547:SF2">
    <property type="entry name" value="HYBRID SIGNAL TRANSDUCTION HISTIDINE KINASE C"/>
    <property type="match status" value="1"/>
</dbReference>
<evidence type="ECO:0000256" key="7">
    <source>
        <dbReference type="ARBA" id="ARBA00022741"/>
    </source>
</evidence>
<evidence type="ECO:0000256" key="12">
    <source>
        <dbReference type="SAM" id="Phobius"/>
    </source>
</evidence>
<dbReference type="FunFam" id="1.10.287.130:FF:000001">
    <property type="entry name" value="Two-component sensor histidine kinase"/>
    <property type="match status" value="1"/>
</dbReference>
<dbReference type="Proteomes" id="UP000245634">
    <property type="component" value="Unassembled WGS sequence"/>
</dbReference>
<dbReference type="Gene3D" id="3.30.565.10">
    <property type="entry name" value="Histidine kinase-like ATPase, C-terminal domain"/>
    <property type="match status" value="1"/>
</dbReference>
<protein>
    <recommendedName>
        <fullName evidence="3">histidine kinase</fullName>
        <ecNumber evidence="3">2.7.13.3</ecNumber>
    </recommendedName>
</protein>
<evidence type="ECO:0000313" key="15">
    <source>
        <dbReference type="EMBL" id="PWK11338.1"/>
    </source>
</evidence>
<dbReference type="CDD" id="cd06225">
    <property type="entry name" value="HAMP"/>
    <property type="match status" value="1"/>
</dbReference>
<dbReference type="Pfam" id="PF00672">
    <property type="entry name" value="HAMP"/>
    <property type="match status" value="1"/>
</dbReference>
<dbReference type="InterPro" id="IPR004358">
    <property type="entry name" value="Sig_transdc_His_kin-like_C"/>
</dbReference>
<dbReference type="OrthoDB" id="9813151at2"/>
<evidence type="ECO:0000256" key="2">
    <source>
        <dbReference type="ARBA" id="ARBA00004651"/>
    </source>
</evidence>
<dbReference type="SUPFAM" id="SSF47384">
    <property type="entry name" value="Homodimeric domain of signal transducing histidine kinase"/>
    <property type="match status" value="1"/>
</dbReference>
<proteinExistence type="predicted"/>
<accession>A0A316D6V8</accession>
<comment type="subcellular location">
    <subcellularLocation>
        <location evidence="2">Cell membrane</location>
        <topology evidence="2">Multi-pass membrane protein</topology>
    </subcellularLocation>
</comment>
<dbReference type="Gene3D" id="6.10.340.10">
    <property type="match status" value="1"/>
</dbReference>